<evidence type="ECO:0000313" key="2">
    <source>
        <dbReference type="EMBL" id="KAJ8388799.1"/>
    </source>
</evidence>
<evidence type="ECO:0000256" key="1">
    <source>
        <dbReference type="SAM" id="MobiDB-lite"/>
    </source>
</evidence>
<dbReference type="Proteomes" id="UP001221898">
    <property type="component" value="Unassembled WGS sequence"/>
</dbReference>
<name>A0AAD7WAF5_9TELE</name>
<protein>
    <submittedName>
        <fullName evidence="2">Uncharacterized protein</fullName>
    </submittedName>
</protein>
<evidence type="ECO:0000313" key="3">
    <source>
        <dbReference type="Proteomes" id="UP001221898"/>
    </source>
</evidence>
<organism evidence="2 3">
    <name type="scientific">Aldrovandia affinis</name>
    <dbReference type="NCBI Taxonomy" id="143900"/>
    <lineage>
        <taxon>Eukaryota</taxon>
        <taxon>Metazoa</taxon>
        <taxon>Chordata</taxon>
        <taxon>Craniata</taxon>
        <taxon>Vertebrata</taxon>
        <taxon>Euteleostomi</taxon>
        <taxon>Actinopterygii</taxon>
        <taxon>Neopterygii</taxon>
        <taxon>Teleostei</taxon>
        <taxon>Notacanthiformes</taxon>
        <taxon>Halosauridae</taxon>
        <taxon>Aldrovandia</taxon>
    </lineage>
</organism>
<gene>
    <name evidence="2" type="ORF">AAFF_G00130320</name>
</gene>
<dbReference type="AlphaFoldDB" id="A0AAD7WAF5"/>
<sequence length="102" mass="10967">MGGLYSEGRQARKAIVPVESEKHPVPPLIRCGSPFFPDTASRRRRLRLPTFPAAHCVKLMHCYVGACVSQATQSASQPGPDAHHSPATRHPLVSCPSIDSPG</sequence>
<reference evidence="2" key="1">
    <citation type="journal article" date="2023" name="Science">
        <title>Genome structures resolve the early diversification of teleost fishes.</title>
        <authorList>
            <person name="Parey E."/>
            <person name="Louis A."/>
            <person name="Montfort J."/>
            <person name="Bouchez O."/>
            <person name="Roques C."/>
            <person name="Iampietro C."/>
            <person name="Lluch J."/>
            <person name="Castinel A."/>
            <person name="Donnadieu C."/>
            <person name="Desvignes T."/>
            <person name="Floi Bucao C."/>
            <person name="Jouanno E."/>
            <person name="Wen M."/>
            <person name="Mejri S."/>
            <person name="Dirks R."/>
            <person name="Jansen H."/>
            <person name="Henkel C."/>
            <person name="Chen W.J."/>
            <person name="Zahm M."/>
            <person name="Cabau C."/>
            <person name="Klopp C."/>
            <person name="Thompson A.W."/>
            <person name="Robinson-Rechavi M."/>
            <person name="Braasch I."/>
            <person name="Lecointre G."/>
            <person name="Bobe J."/>
            <person name="Postlethwait J.H."/>
            <person name="Berthelot C."/>
            <person name="Roest Crollius H."/>
            <person name="Guiguen Y."/>
        </authorList>
    </citation>
    <scope>NUCLEOTIDE SEQUENCE</scope>
    <source>
        <strain evidence="2">NC1722</strain>
    </source>
</reference>
<feature type="region of interest" description="Disordered" evidence="1">
    <location>
        <begin position="73"/>
        <end position="102"/>
    </location>
</feature>
<dbReference type="EMBL" id="JAINUG010000190">
    <property type="protein sequence ID" value="KAJ8388799.1"/>
    <property type="molecule type" value="Genomic_DNA"/>
</dbReference>
<proteinExistence type="predicted"/>
<accession>A0AAD7WAF5</accession>
<keyword evidence="3" id="KW-1185">Reference proteome</keyword>
<comment type="caution">
    <text evidence="2">The sequence shown here is derived from an EMBL/GenBank/DDBJ whole genome shotgun (WGS) entry which is preliminary data.</text>
</comment>